<gene>
    <name evidence="1" type="ordered locus">Isop_2731</name>
</gene>
<dbReference type="STRING" id="575540.Isop_2731"/>
<name>E8R0G7_ISOPI</name>
<proteinExistence type="predicted"/>
<accession>E8R0G7</accession>
<evidence type="ECO:0000313" key="1">
    <source>
        <dbReference type="EMBL" id="ADV63299.1"/>
    </source>
</evidence>
<evidence type="ECO:0000313" key="2">
    <source>
        <dbReference type="Proteomes" id="UP000008631"/>
    </source>
</evidence>
<dbReference type="KEGG" id="ipa:Isop_2731"/>
<protein>
    <submittedName>
        <fullName evidence="1">Uncharacterized protein</fullName>
    </submittedName>
</protein>
<dbReference type="EMBL" id="CP002353">
    <property type="protein sequence ID" value="ADV63299.1"/>
    <property type="molecule type" value="Genomic_DNA"/>
</dbReference>
<keyword evidence="2" id="KW-1185">Reference proteome</keyword>
<dbReference type="InParanoid" id="E8R0G7"/>
<dbReference type="AlphaFoldDB" id="E8R0G7"/>
<reference key="1">
    <citation type="submission" date="2010-11" db="EMBL/GenBank/DDBJ databases">
        <title>The complete sequence of chromosome of Isophaera pallida ATCC 43644.</title>
        <authorList>
            <consortium name="US DOE Joint Genome Institute (JGI-PGF)"/>
            <person name="Lucas S."/>
            <person name="Copeland A."/>
            <person name="Lapidus A."/>
            <person name="Bruce D."/>
            <person name="Goodwin L."/>
            <person name="Pitluck S."/>
            <person name="Kyrpides N."/>
            <person name="Mavromatis K."/>
            <person name="Pagani I."/>
            <person name="Ivanova N."/>
            <person name="Saunders E."/>
            <person name="Brettin T."/>
            <person name="Detter J.C."/>
            <person name="Han C."/>
            <person name="Tapia R."/>
            <person name="Land M."/>
            <person name="Hauser L."/>
            <person name="Markowitz V."/>
            <person name="Cheng J.-F."/>
            <person name="Hugenholtz P."/>
            <person name="Woyke T."/>
            <person name="Wu D."/>
            <person name="Eisen J.A."/>
        </authorList>
    </citation>
    <scope>NUCLEOTIDE SEQUENCE</scope>
    <source>
        <strain>ATCC 43644</strain>
    </source>
</reference>
<dbReference type="HOGENOM" id="CLU_1616808_0_0_0"/>
<reference evidence="1 2" key="2">
    <citation type="journal article" date="2011" name="Stand. Genomic Sci.">
        <title>Complete genome sequence of Isosphaera pallida type strain (IS1B).</title>
        <authorList>
            <consortium name="US DOE Joint Genome Institute (JGI-PGF)"/>
            <person name="Goker M."/>
            <person name="Cleland D."/>
            <person name="Saunders E."/>
            <person name="Lapidus A."/>
            <person name="Nolan M."/>
            <person name="Lucas S."/>
            <person name="Hammon N."/>
            <person name="Deshpande S."/>
            <person name="Cheng J.F."/>
            <person name="Tapia R."/>
            <person name="Han C."/>
            <person name="Goodwin L."/>
            <person name="Pitluck S."/>
            <person name="Liolios K."/>
            <person name="Pagani I."/>
            <person name="Ivanova N."/>
            <person name="Mavromatis K."/>
            <person name="Pati A."/>
            <person name="Chen A."/>
            <person name="Palaniappan K."/>
            <person name="Land M."/>
            <person name="Hauser L."/>
            <person name="Chang Y.J."/>
            <person name="Jeffries C.D."/>
            <person name="Detter J.C."/>
            <person name="Beck B."/>
            <person name="Woyke T."/>
            <person name="Bristow J."/>
            <person name="Eisen J.A."/>
            <person name="Markowitz V."/>
            <person name="Hugenholtz P."/>
            <person name="Kyrpides N.C."/>
            <person name="Klenk H.P."/>
        </authorList>
    </citation>
    <scope>NUCLEOTIDE SEQUENCE [LARGE SCALE GENOMIC DNA]</scope>
    <source>
        <strain evidence="2">ATCC 43644 / DSM 9630 / IS1B</strain>
    </source>
</reference>
<organism evidence="1 2">
    <name type="scientific">Isosphaera pallida (strain ATCC 43644 / DSM 9630 / IS1B)</name>
    <dbReference type="NCBI Taxonomy" id="575540"/>
    <lineage>
        <taxon>Bacteria</taxon>
        <taxon>Pseudomonadati</taxon>
        <taxon>Planctomycetota</taxon>
        <taxon>Planctomycetia</taxon>
        <taxon>Isosphaerales</taxon>
        <taxon>Isosphaeraceae</taxon>
        <taxon>Isosphaera</taxon>
    </lineage>
</organism>
<dbReference type="Proteomes" id="UP000008631">
    <property type="component" value="Chromosome"/>
</dbReference>
<sequence length="164" mass="18575">MDPRSTGLGVAAPSLGDLAPGHVAVIETPHGRFELTVRESGPVGAAFDQLTYATTTRSDWDTPALTRWAHALTQRITYLMEPLRILEIDTEDRHIELRSPQPTQRQGGRFYYQALLDHSGLLTLKRFRFDEADRKRDQVPMQLTRETLERLMEDCVLAATSIQD</sequence>
<dbReference type="eggNOG" id="ENOG5033I5R">
    <property type="taxonomic scope" value="Bacteria"/>
</dbReference>